<keyword evidence="10" id="KW-0460">Magnesium</keyword>
<evidence type="ECO:0000313" key="14">
    <source>
        <dbReference type="Proteomes" id="UP000662088"/>
    </source>
</evidence>
<dbReference type="EC" id="2.7.1.50" evidence="4"/>
<dbReference type="Proteomes" id="UP000662088">
    <property type="component" value="Unassembled WGS sequence"/>
</dbReference>
<keyword evidence="5" id="KW-0808">Transferase</keyword>
<accession>A0A8I0AAX8</accession>
<evidence type="ECO:0000256" key="11">
    <source>
        <dbReference type="ARBA" id="ARBA00022977"/>
    </source>
</evidence>
<keyword evidence="8 13" id="KW-0418">Kinase</keyword>
<keyword evidence="12" id="KW-0472">Membrane</keyword>
<dbReference type="InterPro" id="IPR029056">
    <property type="entry name" value="Ribokinase-like"/>
</dbReference>
<feature type="transmembrane region" description="Helical" evidence="12">
    <location>
        <begin position="213"/>
        <end position="230"/>
    </location>
</feature>
<keyword evidence="7" id="KW-0547">Nucleotide-binding</keyword>
<dbReference type="SUPFAM" id="SSF53613">
    <property type="entry name" value="Ribokinase-like"/>
    <property type="match status" value="1"/>
</dbReference>
<keyword evidence="9" id="KW-0067">ATP-binding</keyword>
<dbReference type="InterPro" id="IPR000417">
    <property type="entry name" value="Hyethyz_kinase"/>
</dbReference>
<dbReference type="RefSeq" id="WP_022212925.1">
    <property type="nucleotide sequence ID" value="NZ_JACOOQ010000001.1"/>
</dbReference>
<gene>
    <name evidence="13" type="ORF">H8R92_01340</name>
</gene>
<sequence length="279" mass="31996">MKLSKESIAGILEKERKTNPKVHYISDMTKANEFAEAVRIFNGRSIMAYGIEEIHEITAASNSLVIGLETLDNGKILAMERALRIAKKRKVPVLLDLTEVNISLYRKNTALSFLNRYTIDLVKGTVEEVQALIRSQKKNRCKKKNIKDEYRDFAIKNKTFLIVEAEEYYITDGYSEFYIENNSMDLNKKIGLGYIFTALLAIAIGGVDNRKEEMVAILIAVMIFSIGCSLEGNKINECYKDGFFKLKELFLDEIKNIDEERIYALGKIIYNFKSKRVNR</sequence>
<comment type="catalytic activity">
    <reaction evidence="1">
        <text>5-(2-hydroxyethyl)-4-methylthiazole + ATP = 4-methyl-5-(2-phosphooxyethyl)-thiazole + ADP + H(+)</text>
        <dbReference type="Rhea" id="RHEA:24212"/>
        <dbReference type="ChEBI" id="CHEBI:15378"/>
        <dbReference type="ChEBI" id="CHEBI:17957"/>
        <dbReference type="ChEBI" id="CHEBI:30616"/>
        <dbReference type="ChEBI" id="CHEBI:58296"/>
        <dbReference type="ChEBI" id="CHEBI:456216"/>
        <dbReference type="EC" id="2.7.1.50"/>
    </reaction>
</comment>
<dbReference type="AlphaFoldDB" id="A0A8I0AAX8"/>
<dbReference type="GO" id="GO:0005524">
    <property type="term" value="F:ATP binding"/>
    <property type="evidence" value="ECO:0007669"/>
    <property type="project" value="UniProtKB-KW"/>
</dbReference>
<dbReference type="UniPathway" id="UPA00060">
    <property type="reaction ID" value="UER00139"/>
</dbReference>
<evidence type="ECO:0000256" key="2">
    <source>
        <dbReference type="ARBA" id="ARBA00001946"/>
    </source>
</evidence>
<protein>
    <recommendedName>
        <fullName evidence="4">hydroxyethylthiazole kinase</fullName>
        <ecNumber evidence="4">2.7.1.50</ecNumber>
    </recommendedName>
</protein>
<keyword evidence="14" id="KW-1185">Reference proteome</keyword>
<comment type="caution">
    <text evidence="13">The sequence shown here is derived from an EMBL/GenBank/DDBJ whole genome shotgun (WGS) entry which is preliminary data.</text>
</comment>
<evidence type="ECO:0000256" key="5">
    <source>
        <dbReference type="ARBA" id="ARBA00022679"/>
    </source>
</evidence>
<evidence type="ECO:0000256" key="7">
    <source>
        <dbReference type="ARBA" id="ARBA00022741"/>
    </source>
</evidence>
<reference evidence="13" key="1">
    <citation type="submission" date="2020-08" db="EMBL/GenBank/DDBJ databases">
        <title>Genome public.</title>
        <authorList>
            <person name="Liu C."/>
            <person name="Sun Q."/>
        </authorList>
    </citation>
    <scope>NUCLEOTIDE SEQUENCE</scope>
    <source>
        <strain evidence="13">NSJ-42</strain>
    </source>
</reference>
<keyword evidence="12" id="KW-0812">Transmembrane</keyword>
<evidence type="ECO:0000256" key="10">
    <source>
        <dbReference type="ARBA" id="ARBA00022842"/>
    </source>
</evidence>
<evidence type="ECO:0000313" key="13">
    <source>
        <dbReference type="EMBL" id="MBC5639094.1"/>
    </source>
</evidence>
<comment type="cofactor">
    <cofactor evidence="2">
        <name>Mg(2+)</name>
        <dbReference type="ChEBI" id="CHEBI:18420"/>
    </cofactor>
</comment>
<keyword evidence="11" id="KW-0784">Thiamine biosynthesis</keyword>
<name>A0A8I0AAX8_9CLOT</name>
<dbReference type="GO" id="GO:0009229">
    <property type="term" value="P:thiamine diphosphate biosynthetic process"/>
    <property type="evidence" value="ECO:0007669"/>
    <property type="project" value="UniProtKB-UniPathway"/>
</dbReference>
<evidence type="ECO:0000256" key="12">
    <source>
        <dbReference type="SAM" id="Phobius"/>
    </source>
</evidence>
<dbReference type="PRINTS" id="PR01099">
    <property type="entry name" value="HYETHTZKNASE"/>
</dbReference>
<feature type="transmembrane region" description="Helical" evidence="12">
    <location>
        <begin position="190"/>
        <end position="207"/>
    </location>
</feature>
<proteinExistence type="predicted"/>
<dbReference type="GO" id="GO:0000287">
    <property type="term" value="F:magnesium ion binding"/>
    <property type="evidence" value="ECO:0007669"/>
    <property type="project" value="InterPro"/>
</dbReference>
<evidence type="ECO:0000256" key="9">
    <source>
        <dbReference type="ARBA" id="ARBA00022840"/>
    </source>
</evidence>
<dbReference type="EMBL" id="JACOOQ010000001">
    <property type="protein sequence ID" value="MBC5639094.1"/>
    <property type="molecule type" value="Genomic_DNA"/>
</dbReference>
<comment type="pathway">
    <text evidence="3">Cofactor biosynthesis; thiamine diphosphate biosynthesis; 4-methyl-5-(2-phosphoethyl)-thiazole from 5-(2-hydroxyethyl)-4-methylthiazole: step 1/1.</text>
</comment>
<dbReference type="GO" id="GO:0004417">
    <property type="term" value="F:hydroxyethylthiazole kinase activity"/>
    <property type="evidence" value="ECO:0007669"/>
    <property type="project" value="UniProtKB-EC"/>
</dbReference>
<dbReference type="Pfam" id="PF02110">
    <property type="entry name" value="HK"/>
    <property type="match status" value="1"/>
</dbReference>
<keyword evidence="6" id="KW-0479">Metal-binding</keyword>
<dbReference type="GO" id="GO:0009228">
    <property type="term" value="P:thiamine biosynthetic process"/>
    <property type="evidence" value="ECO:0007669"/>
    <property type="project" value="UniProtKB-KW"/>
</dbReference>
<evidence type="ECO:0000256" key="3">
    <source>
        <dbReference type="ARBA" id="ARBA00004868"/>
    </source>
</evidence>
<evidence type="ECO:0000256" key="8">
    <source>
        <dbReference type="ARBA" id="ARBA00022777"/>
    </source>
</evidence>
<evidence type="ECO:0000256" key="1">
    <source>
        <dbReference type="ARBA" id="ARBA00001771"/>
    </source>
</evidence>
<evidence type="ECO:0000256" key="4">
    <source>
        <dbReference type="ARBA" id="ARBA00012129"/>
    </source>
</evidence>
<dbReference type="Gene3D" id="3.40.1190.20">
    <property type="match status" value="1"/>
</dbReference>
<keyword evidence="12" id="KW-1133">Transmembrane helix</keyword>
<evidence type="ECO:0000256" key="6">
    <source>
        <dbReference type="ARBA" id="ARBA00022723"/>
    </source>
</evidence>
<organism evidence="13 14">
    <name type="scientific">Clostridium lentum</name>
    <dbReference type="NCBI Taxonomy" id="2763037"/>
    <lineage>
        <taxon>Bacteria</taxon>
        <taxon>Bacillati</taxon>
        <taxon>Bacillota</taxon>
        <taxon>Clostridia</taxon>
        <taxon>Eubacteriales</taxon>
        <taxon>Clostridiaceae</taxon>
        <taxon>Clostridium</taxon>
    </lineage>
</organism>